<dbReference type="AlphaFoldDB" id="A0A9D3SD24"/>
<sequence>MAEVSEGKGSIVQQALCRLSGFIWLFLFFMDGRYVACACSRWGGEYTETGALLWCKPKGNETEVFKRQQETQKCDTISQFVAFGTAFVALIIMGISYFYGYRFLQTVEMPLNDMNNGERGESQ</sequence>
<keyword evidence="1" id="KW-1133">Transmembrane helix</keyword>
<proteinExistence type="predicted"/>
<evidence type="ECO:0000256" key="1">
    <source>
        <dbReference type="SAM" id="Phobius"/>
    </source>
</evidence>
<dbReference type="OrthoDB" id="8936136at2759"/>
<name>A0A9D3SD24_9TELE</name>
<comment type="caution">
    <text evidence="2">The sequence shown here is derived from an EMBL/GenBank/DDBJ whole genome shotgun (WGS) entry which is preliminary data.</text>
</comment>
<accession>A0A9D3SD24</accession>
<keyword evidence="3" id="KW-1185">Reference proteome</keyword>
<reference evidence="2 3" key="1">
    <citation type="submission" date="2021-06" db="EMBL/GenBank/DDBJ databases">
        <title>Chromosome-level genome assembly of the red-tail catfish (Hemibagrus wyckioides).</title>
        <authorList>
            <person name="Shao F."/>
        </authorList>
    </citation>
    <scope>NUCLEOTIDE SEQUENCE [LARGE SCALE GENOMIC DNA]</scope>
    <source>
        <strain evidence="2">EC202008001</strain>
        <tissue evidence="2">Blood</tissue>
    </source>
</reference>
<keyword evidence="1" id="KW-0812">Transmembrane</keyword>
<keyword evidence="1" id="KW-0472">Membrane</keyword>
<evidence type="ECO:0000313" key="2">
    <source>
        <dbReference type="EMBL" id="KAG7314329.1"/>
    </source>
</evidence>
<gene>
    <name evidence="2" type="ORF">KOW79_021632</name>
</gene>
<feature type="transmembrane region" description="Helical" evidence="1">
    <location>
        <begin position="76"/>
        <end position="99"/>
    </location>
</feature>
<dbReference type="Proteomes" id="UP000824219">
    <property type="component" value="Linkage Group LG28"/>
</dbReference>
<protein>
    <submittedName>
        <fullName evidence="2">Uncharacterized protein</fullName>
    </submittedName>
</protein>
<evidence type="ECO:0000313" key="3">
    <source>
        <dbReference type="Proteomes" id="UP000824219"/>
    </source>
</evidence>
<organism evidence="2 3">
    <name type="scientific">Hemibagrus wyckioides</name>
    <dbReference type="NCBI Taxonomy" id="337641"/>
    <lineage>
        <taxon>Eukaryota</taxon>
        <taxon>Metazoa</taxon>
        <taxon>Chordata</taxon>
        <taxon>Craniata</taxon>
        <taxon>Vertebrata</taxon>
        <taxon>Euteleostomi</taxon>
        <taxon>Actinopterygii</taxon>
        <taxon>Neopterygii</taxon>
        <taxon>Teleostei</taxon>
        <taxon>Ostariophysi</taxon>
        <taxon>Siluriformes</taxon>
        <taxon>Bagridae</taxon>
        <taxon>Hemibagrus</taxon>
    </lineage>
</organism>
<dbReference type="EMBL" id="JAHKSW010000028">
    <property type="protein sequence ID" value="KAG7314329.1"/>
    <property type="molecule type" value="Genomic_DNA"/>
</dbReference>